<proteinExistence type="predicted"/>
<name>A0A8T0XGG6_PANVG</name>
<evidence type="ECO:0000313" key="2">
    <source>
        <dbReference type="Proteomes" id="UP000823388"/>
    </source>
</evidence>
<evidence type="ECO:0000313" key="1">
    <source>
        <dbReference type="EMBL" id="KAG2656464.1"/>
    </source>
</evidence>
<comment type="caution">
    <text evidence="1">The sequence shown here is derived from an EMBL/GenBank/DDBJ whole genome shotgun (WGS) entry which is preliminary data.</text>
</comment>
<protein>
    <submittedName>
        <fullName evidence="1">Uncharacterized protein</fullName>
    </submittedName>
</protein>
<gene>
    <name evidence="1" type="ORF">PVAP13_1KG084254</name>
</gene>
<dbReference type="AlphaFoldDB" id="A0A8T0XGG6"/>
<dbReference type="EMBL" id="CM029037">
    <property type="protein sequence ID" value="KAG2656464.1"/>
    <property type="molecule type" value="Genomic_DNA"/>
</dbReference>
<keyword evidence="2" id="KW-1185">Reference proteome</keyword>
<reference evidence="1" key="1">
    <citation type="submission" date="2020-05" db="EMBL/GenBank/DDBJ databases">
        <title>WGS assembly of Panicum virgatum.</title>
        <authorList>
            <person name="Lovell J.T."/>
            <person name="Jenkins J."/>
            <person name="Shu S."/>
            <person name="Juenger T.E."/>
            <person name="Schmutz J."/>
        </authorList>
    </citation>
    <scope>NUCLEOTIDE SEQUENCE</scope>
    <source>
        <strain evidence="1">AP13</strain>
    </source>
</reference>
<organism evidence="1 2">
    <name type="scientific">Panicum virgatum</name>
    <name type="common">Blackwell switchgrass</name>
    <dbReference type="NCBI Taxonomy" id="38727"/>
    <lineage>
        <taxon>Eukaryota</taxon>
        <taxon>Viridiplantae</taxon>
        <taxon>Streptophyta</taxon>
        <taxon>Embryophyta</taxon>
        <taxon>Tracheophyta</taxon>
        <taxon>Spermatophyta</taxon>
        <taxon>Magnoliopsida</taxon>
        <taxon>Liliopsida</taxon>
        <taxon>Poales</taxon>
        <taxon>Poaceae</taxon>
        <taxon>PACMAD clade</taxon>
        <taxon>Panicoideae</taxon>
        <taxon>Panicodae</taxon>
        <taxon>Paniceae</taxon>
        <taxon>Panicinae</taxon>
        <taxon>Panicum</taxon>
        <taxon>Panicum sect. Hiantes</taxon>
    </lineage>
</organism>
<accession>A0A8T0XGG6</accession>
<sequence>MMLCHPRRLCRLITHATTRPLLATALSLFSHQYPITPLSASASSWSIKGAFVQLLHHSQLISDQPGYLPNPISLALSFPARARICSSLSHPDELIVLLSPRVRNDDDKKPGVRCREIGSSYRKQKLGVRTASRKSKRAPRVELPVC</sequence>
<dbReference type="Proteomes" id="UP000823388">
    <property type="component" value="Chromosome 1K"/>
</dbReference>